<evidence type="ECO:0000256" key="1">
    <source>
        <dbReference type="SAM" id="MobiDB-lite"/>
    </source>
</evidence>
<accession>A0A951Q5M5</accession>
<name>A0A951Q5M5_9NOST</name>
<evidence type="ECO:0000313" key="3">
    <source>
        <dbReference type="Proteomes" id="UP000715781"/>
    </source>
</evidence>
<organism evidence="2 3">
    <name type="scientific">Mojavia pulchra JT2-VF2</name>
    <dbReference type="NCBI Taxonomy" id="287848"/>
    <lineage>
        <taxon>Bacteria</taxon>
        <taxon>Bacillati</taxon>
        <taxon>Cyanobacteriota</taxon>
        <taxon>Cyanophyceae</taxon>
        <taxon>Nostocales</taxon>
        <taxon>Nostocaceae</taxon>
    </lineage>
</organism>
<reference evidence="2" key="1">
    <citation type="submission" date="2021-05" db="EMBL/GenBank/DDBJ databases">
        <authorList>
            <person name="Pietrasiak N."/>
            <person name="Ward R."/>
            <person name="Stajich J.E."/>
            <person name="Kurbessoian T."/>
        </authorList>
    </citation>
    <scope>NUCLEOTIDE SEQUENCE</scope>
    <source>
        <strain evidence="2">JT2-VF2</strain>
    </source>
</reference>
<reference evidence="2" key="2">
    <citation type="journal article" date="2022" name="Microbiol. Resour. Announc.">
        <title>Metagenome Sequencing to Explore Phylogenomics of Terrestrial Cyanobacteria.</title>
        <authorList>
            <person name="Ward R.D."/>
            <person name="Stajich J.E."/>
            <person name="Johansen J.R."/>
            <person name="Huntemann M."/>
            <person name="Clum A."/>
            <person name="Foster B."/>
            <person name="Foster B."/>
            <person name="Roux S."/>
            <person name="Palaniappan K."/>
            <person name="Varghese N."/>
            <person name="Mukherjee S."/>
            <person name="Reddy T.B.K."/>
            <person name="Daum C."/>
            <person name="Copeland A."/>
            <person name="Chen I.A."/>
            <person name="Ivanova N.N."/>
            <person name="Kyrpides N.C."/>
            <person name="Shapiro N."/>
            <person name="Eloe-Fadrosh E.A."/>
            <person name="Pietrasiak N."/>
        </authorList>
    </citation>
    <scope>NUCLEOTIDE SEQUENCE</scope>
    <source>
        <strain evidence="2">JT2-VF2</strain>
    </source>
</reference>
<feature type="region of interest" description="Disordered" evidence="1">
    <location>
        <begin position="196"/>
        <end position="234"/>
    </location>
</feature>
<evidence type="ECO:0000313" key="2">
    <source>
        <dbReference type="EMBL" id="MBW4566234.1"/>
    </source>
</evidence>
<proteinExistence type="predicted"/>
<gene>
    <name evidence="2" type="ORF">KME32_35240</name>
</gene>
<comment type="caution">
    <text evidence="2">The sequence shown here is derived from an EMBL/GenBank/DDBJ whole genome shotgun (WGS) entry which is preliminary data.</text>
</comment>
<protein>
    <submittedName>
        <fullName evidence="2">Uncharacterized protein</fullName>
    </submittedName>
</protein>
<dbReference type="AlphaFoldDB" id="A0A951Q5M5"/>
<dbReference type="Proteomes" id="UP000715781">
    <property type="component" value="Unassembled WGS sequence"/>
</dbReference>
<sequence length="234" mass="26268">MPFNINQLNNLDYDSAEPLLADYIDGVVEQFAKSPEGEAYAQEHPDFGGWIATFTEMSYIYEGFTLPKMTKADAQIVMEHILPRKLTLMHREEAEDAIPELVAFWNFLKREYNFRSAGAIATYLAKIEGKFTDWMFDPAKGGMAKSFIMSGMQAGFDMTSEDGIAAFQKAYNQQLLSEKPNNSFLQQLGSLFTGSEREAQFPVSSSKSSKEKPKTNTKGFDSQDLGKKSNGKKK</sequence>
<dbReference type="EMBL" id="JAHHHN010000068">
    <property type="protein sequence ID" value="MBW4566234.1"/>
    <property type="molecule type" value="Genomic_DNA"/>
</dbReference>